<proteinExistence type="predicted"/>
<comment type="caution">
    <text evidence="1">The sequence shown here is derived from an EMBL/GenBank/DDBJ whole genome shotgun (WGS) entry which is preliminary data.</text>
</comment>
<dbReference type="EMBL" id="JAADJZ010000024">
    <property type="protein sequence ID" value="KAF2867110.1"/>
    <property type="molecule type" value="Genomic_DNA"/>
</dbReference>
<dbReference type="AlphaFoldDB" id="A0A7C8I7F8"/>
<evidence type="ECO:0000313" key="2">
    <source>
        <dbReference type="Proteomes" id="UP000481861"/>
    </source>
</evidence>
<evidence type="ECO:0000313" key="1">
    <source>
        <dbReference type="EMBL" id="KAF2867110.1"/>
    </source>
</evidence>
<reference evidence="1 2" key="1">
    <citation type="submission" date="2020-01" db="EMBL/GenBank/DDBJ databases">
        <authorList>
            <consortium name="DOE Joint Genome Institute"/>
            <person name="Haridas S."/>
            <person name="Albert R."/>
            <person name="Binder M."/>
            <person name="Bloem J."/>
            <person name="Labutti K."/>
            <person name="Salamov A."/>
            <person name="Andreopoulos B."/>
            <person name="Baker S.E."/>
            <person name="Barry K."/>
            <person name="Bills G."/>
            <person name="Bluhm B.H."/>
            <person name="Cannon C."/>
            <person name="Castanera R."/>
            <person name="Culley D.E."/>
            <person name="Daum C."/>
            <person name="Ezra D."/>
            <person name="Gonzalez J.B."/>
            <person name="Henrissat B."/>
            <person name="Kuo A."/>
            <person name="Liang C."/>
            <person name="Lipzen A."/>
            <person name="Lutzoni F."/>
            <person name="Magnuson J."/>
            <person name="Mondo S."/>
            <person name="Nolan M."/>
            <person name="Ohm R."/>
            <person name="Pangilinan J."/>
            <person name="Park H.-J.H."/>
            <person name="Ramirez L."/>
            <person name="Alfaro M."/>
            <person name="Sun H."/>
            <person name="Tritt A."/>
            <person name="Yoshinaga Y."/>
            <person name="Zwiers L.-H.L."/>
            <person name="Turgeon B.G."/>
            <person name="Goodwin S.B."/>
            <person name="Spatafora J.W."/>
            <person name="Crous P.W."/>
            <person name="Grigoriev I.V."/>
        </authorList>
    </citation>
    <scope>NUCLEOTIDE SEQUENCE [LARGE SCALE GENOMIC DNA]</scope>
    <source>
        <strain evidence="1 2">CBS 611.86</strain>
    </source>
</reference>
<name>A0A7C8I7F8_9PLEO</name>
<protein>
    <submittedName>
        <fullName evidence="1">Uncharacterized protein</fullName>
    </submittedName>
</protein>
<dbReference type="Proteomes" id="UP000481861">
    <property type="component" value="Unassembled WGS sequence"/>
</dbReference>
<accession>A0A7C8I7F8</accession>
<keyword evidence="2" id="KW-1185">Reference proteome</keyword>
<gene>
    <name evidence="1" type="ORF">BDV95DRAFT_183885</name>
</gene>
<sequence length="149" mass="16619">MVDSLARPRCFERGAWCCGACRPRTHRPGKDGTCHWPRFHLVIGKWGEYFDNAQIMDSNTANVAASRCSKADSVSVGSSDQQATLVIRCAECYAVRPQLRPLSALAGAMRGAQIIWPWRQKVWGACHPTGPTLPRSNRCDNSEFRSARR</sequence>
<organism evidence="1 2">
    <name type="scientific">Massariosphaeria phaeospora</name>
    <dbReference type="NCBI Taxonomy" id="100035"/>
    <lineage>
        <taxon>Eukaryota</taxon>
        <taxon>Fungi</taxon>
        <taxon>Dikarya</taxon>
        <taxon>Ascomycota</taxon>
        <taxon>Pezizomycotina</taxon>
        <taxon>Dothideomycetes</taxon>
        <taxon>Pleosporomycetidae</taxon>
        <taxon>Pleosporales</taxon>
        <taxon>Pleosporales incertae sedis</taxon>
        <taxon>Massariosphaeria</taxon>
    </lineage>
</organism>